<dbReference type="EMBL" id="UINC01038309">
    <property type="protein sequence ID" value="SVB35143.1"/>
    <property type="molecule type" value="Genomic_DNA"/>
</dbReference>
<evidence type="ECO:0000313" key="4">
    <source>
        <dbReference type="EMBL" id="SVB35143.1"/>
    </source>
</evidence>
<reference evidence="4" key="1">
    <citation type="submission" date="2018-05" db="EMBL/GenBank/DDBJ databases">
        <authorList>
            <person name="Lanie J.A."/>
            <person name="Ng W.-L."/>
            <person name="Kazmierczak K.M."/>
            <person name="Andrzejewski T.M."/>
            <person name="Davidsen T.M."/>
            <person name="Wayne K.J."/>
            <person name="Tettelin H."/>
            <person name="Glass J.I."/>
            <person name="Rusch D."/>
            <person name="Podicherti R."/>
            <person name="Tsui H.-C.T."/>
            <person name="Winkler M.E."/>
        </authorList>
    </citation>
    <scope>NUCLEOTIDE SEQUENCE</scope>
</reference>
<dbReference type="PANTHER" id="PTHR12151">
    <property type="entry name" value="ELECTRON TRANSPORT PROTIN SCO1/SENC FAMILY MEMBER"/>
    <property type="match status" value="1"/>
</dbReference>
<gene>
    <name evidence="4" type="ORF">METZ01_LOCUS187997</name>
</gene>
<evidence type="ECO:0000256" key="2">
    <source>
        <dbReference type="ARBA" id="ARBA00023008"/>
    </source>
</evidence>
<evidence type="ECO:0000256" key="1">
    <source>
        <dbReference type="ARBA" id="ARBA00010996"/>
    </source>
</evidence>
<comment type="similarity">
    <text evidence="1">Belongs to the SCO1/2 family.</text>
</comment>
<dbReference type="InterPro" id="IPR036249">
    <property type="entry name" value="Thioredoxin-like_sf"/>
</dbReference>
<dbReference type="AlphaFoldDB" id="A0A382DBY6"/>
<dbReference type="SUPFAM" id="SSF52833">
    <property type="entry name" value="Thioredoxin-like"/>
    <property type="match status" value="1"/>
</dbReference>
<protein>
    <recommendedName>
        <fullName evidence="3">Thioredoxin domain-containing protein</fullName>
    </recommendedName>
</protein>
<name>A0A382DBY6_9ZZZZ</name>
<accession>A0A382DBY6</accession>
<dbReference type="InterPro" id="IPR013766">
    <property type="entry name" value="Thioredoxin_domain"/>
</dbReference>
<dbReference type="PROSITE" id="PS51352">
    <property type="entry name" value="THIOREDOXIN_2"/>
    <property type="match status" value="1"/>
</dbReference>
<organism evidence="4">
    <name type="scientific">marine metagenome</name>
    <dbReference type="NCBI Taxonomy" id="408172"/>
    <lineage>
        <taxon>unclassified sequences</taxon>
        <taxon>metagenomes</taxon>
        <taxon>ecological metagenomes</taxon>
    </lineage>
</organism>
<proteinExistence type="inferred from homology"/>
<dbReference type="InterPro" id="IPR003782">
    <property type="entry name" value="SCO1/SenC"/>
</dbReference>
<dbReference type="Gene3D" id="3.40.30.10">
    <property type="entry name" value="Glutaredoxin"/>
    <property type="match status" value="1"/>
</dbReference>
<keyword evidence="2" id="KW-0186">Copper</keyword>
<dbReference type="Pfam" id="PF02630">
    <property type="entry name" value="SCO1-SenC"/>
    <property type="match status" value="1"/>
</dbReference>
<dbReference type="PANTHER" id="PTHR12151:SF25">
    <property type="entry name" value="LINALOOL DEHYDRATASE_ISOMERASE DOMAIN-CONTAINING PROTEIN"/>
    <property type="match status" value="1"/>
</dbReference>
<evidence type="ECO:0000259" key="3">
    <source>
        <dbReference type="PROSITE" id="PS51352"/>
    </source>
</evidence>
<sequence length="177" mass="19445">MAALLVTLSSCGHAERDSDDGEIFSHLGADFELTDHRGRPFRLSEHEGVSLLFFGFTSCPDACPLTMSRLASLLKDVPADKVSVLFVSVDPRRDTPERLAQYGASYDFRFIGLTSEDPSRIPPIARAFAAGLQRTSEGTIDHSSRIYLLDSQHRVRDVFASDDDTAHMAEVIGSVID</sequence>
<feature type="domain" description="Thioredoxin" evidence="3">
    <location>
        <begin position="22"/>
        <end position="177"/>
    </location>
</feature>
<dbReference type="CDD" id="cd02968">
    <property type="entry name" value="SCO"/>
    <property type="match status" value="1"/>
</dbReference>